<keyword evidence="3" id="KW-1185">Reference proteome</keyword>
<proteinExistence type="predicted"/>
<dbReference type="Proteomes" id="UP001497516">
    <property type="component" value="Chromosome 3"/>
</dbReference>
<evidence type="ECO:0000256" key="1">
    <source>
        <dbReference type="SAM" id="MobiDB-lite"/>
    </source>
</evidence>
<reference evidence="2 3" key="1">
    <citation type="submission" date="2024-04" db="EMBL/GenBank/DDBJ databases">
        <authorList>
            <person name="Fracassetti M."/>
        </authorList>
    </citation>
    <scope>NUCLEOTIDE SEQUENCE [LARGE SCALE GENOMIC DNA]</scope>
</reference>
<protein>
    <submittedName>
        <fullName evidence="2">Uncharacterized protein</fullName>
    </submittedName>
</protein>
<sequence>MGVRSIPLATLGVHKYESIGRRRNGGQMGNRGSGRFGNANGEMELIHVGFQRTFPRRTLSSRSEIRSSRVHNDGESDDGGFQNGGNHESEIYGLSSQYRINHRVSRTSSNRNKSNNTWIHNSIDEEGEA</sequence>
<accession>A0AAV2DZT4</accession>
<feature type="compositionally biased region" description="Low complexity" evidence="1">
    <location>
        <begin position="106"/>
        <end position="117"/>
    </location>
</feature>
<feature type="compositionally biased region" description="Basic and acidic residues" evidence="1">
    <location>
        <begin position="63"/>
        <end position="74"/>
    </location>
</feature>
<name>A0AAV2DZT4_9ROSI</name>
<organism evidence="2 3">
    <name type="scientific">Linum trigynum</name>
    <dbReference type="NCBI Taxonomy" id="586398"/>
    <lineage>
        <taxon>Eukaryota</taxon>
        <taxon>Viridiplantae</taxon>
        <taxon>Streptophyta</taxon>
        <taxon>Embryophyta</taxon>
        <taxon>Tracheophyta</taxon>
        <taxon>Spermatophyta</taxon>
        <taxon>Magnoliopsida</taxon>
        <taxon>eudicotyledons</taxon>
        <taxon>Gunneridae</taxon>
        <taxon>Pentapetalae</taxon>
        <taxon>rosids</taxon>
        <taxon>fabids</taxon>
        <taxon>Malpighiales</taxon>
        <taxon>Linaceae</taxon>
        <taxon>Linum</taxon>
    </lineage>
</organism>
<dbReference type="AlphaFoldDB" id="A0AAV2DZT4"/>
<dbReference type="EMBL" id="OZ034816">
    <property type="protein sequence ID" value="CAL1378952.1"/>
    <property type="molecule type" value="Genomic_DNA"/>
</dbReference>
<gene>
    <name evidence="2" type="ORF">LTRI10_LOCUS20500</name>
</gene>
<evidence type="ECO:0000313" key="3">
    <source>
        <dbReference type="Proteomes" id="UP001497516"/>
    </source>
</evidence>
<feature type="region of interest" description="Disordered" evidence="1">
    <location>
        <begin position="57"/>
        <end position="129"/>
    </location>
</feature>
<evidence type="ECO:0000313" key="2">
    <source>
        <dbReference type="EMBL" id="CAL1378952.1"/>
    </source>
</evidence>